<evidence type="ECO:0000313" key="2">
    <source>
        <dbReference type="EMBL" id="KIK99691.1"/>
    </source>
</evidence>
<keyword evidence="3" id="KW-1185">Reference proteome</keyword>
<sequence>MSAEFPTDPKAITKMEKDIAKESKIDDTGYKNALKELSSIEKSEAKASKAATKAEKNLKKMENRDYDTIKTLQKATHSHDQAVTDLHSAQSDLQVKRQQAQRLRQDIDELRKHADQLSKEKQAHDQERSSKLAMLHAQPPPTGQGVGASTTGAMVE</sequence>
<dbReference type="InParanoid" id="A0A0D0E550"/>
<gene>
    <name evidence="2" type="ORF">PAXRUDRAFT_822460</name>
</gene>
<name>A0A0D0E550_9AGAM</name>
<dbReference type="AlphaFoldDB" id="A0A0D0E550"/>
<feature type="region of interest" description="Disordered" evidence="1">
    <location>
        <begin position="104"/>
        <end position="156"/>
    </location>
</feature>
<protein>
    <submittedName>
        <fullName evidence="2">Uncharacterized protein</fullName>
    </submittedName>
</protein>
<evidence type="ECO:0000256" key="1">
    <source>
        <dbReference type="SAM" id="MobiDB-lite"/>
    </source>
</evidence>
<organism evidence="2 3">
    <name type="scientific">Paxillus rubicundulus Ve08.2h10</name>
    <dbReference type="NCBI Taxonomy" id="930991"/>
    <lineage>
        <taxon>Eukaryota</taxon>
        <taxon>Fungi</taxon>
        <taxon>Dikarya</taxon>
        <taxon>Basidiomycota</taxon>
        <taxon>Agaricomycotina</taxon>
        <taxon>Agaricomycetes</taxon>
        <taxon>Agaricomycetidae</taxon>
        <taxon>Boletales</taxon>
        <taxon>Paxilineae</taxon>
        <taxon>Paxillaceae</taxon>
        <taxon>Paxillus</taxon>
    </lineage>
</organism>
<dbReference type="EMBL" id="KN824852">
    <property type="protein sequence ID" value="KIK99691.1"/>
    <property type="molecule type" value="Genomic_DNA"/>
</dbReference>
<evidence type="ECO:0000313" key="3">
    <source>
        <dbReference type="Proteomes" id="UP000054538"/>
    </source>
</evidence>
<dbReference type="STRING" id="930991.A0A0D0E550"/>
<accession>A0A0D0E550</accession>
<reference evidence="2 3" key="1">
    <citation type="submission" date="2014-04" db="EMBL/GenBank/DDBJ databases">
        <authorList>
            <consortium name="DOE Joint Genome Institute"/>
            <person name="Kuo A."/>
            <person name="Kohler A."/>
            <person name="Jargeat P."/>
            <person name="Nagy L.G."/>
            <person name="Floudas D."/>
            <person name="Copeland A."/>
            <person name="Barry K.W."/>
            <person name="Cichocki N."/>
            <person name="Veneault-Fourrey C."/>
            <person name="LaButti K."/>
            <person name="Lindquist E.A."/>
            <person name="Lipzen A."/>
            <person name="Lundell T."/>
            <person name="Morin E."/>
            <person name="Murat C."/>
            <person name="Sun H."/>
            <person name="Tunlid A."/>
            <person name="Henrissat B."/>
            <person name="Grigoriev I.V."/>
            <person name="Hibbett D.S."/>
            <person name="Martin F."/>
            <person name="Nordberg H.P."/>
            <person name="Cantor M.N."/>
            <person name="Hua S.X."/>
        </authorList>
    </citation>
    <scope>NUCLEOTIDE SEQUENCE [LARGE SCALE GENOMIC DNA]</scope>
    <source>
        <strain evidence="2 3">Ve08.2h10</strain>
    </source>
</reference>
<proteinExistence type="predicted"/>
<feature type="compositionally biased region" description="Polar residues" evidence="1">
    <location>
        <begin position="147"/>
        <end position="156"/>
    </location>
</feature>
<dbReference type="HOGENOM" id="CLU_114615_2_0_1"/>
<reference evidence="3" key="2">
    <citation type="submission" date="2015-01" db="EMBL/GenBank/DDBJ databases">
        <title>Evolutionary Origins and Diversification of the Mycorrhizal Mutualists.</title>
        <authorList>
            <consortium name="DOE Joint Genome Institute"/>
            <consortium name="Mycorrhizal Genomics Consortium"/>
            <person name="Kohler A."/>
            <person name="Kuo A."/>
            <person name="Nagy L.G."/>
            <person name="Floudas D."/>
            <person name="Copeland A."/>
            <person name="Barry K.W."/>
            <person name="Cichocki N."/>
            <person name="Veneault-Fourrey C."/>
            <person name="LaButti K."/>
            <person name="Lindquist E.A."/>
            <person name="Lipzen A."/>
            <person name="Lundell T."/>
            <person name="Morin E."/>
            <person name="Murat C."/>
            <person name="Riley R."/>
            <person name="Ohm R."/>
            <person name="Sun H."/>
            <person name="Tunlid A."/>
            <person name="Henrissat B."/>
            <person name="Grigoriev I.V."/>
            <person name="Hibbett D.S."/>
            <person name="Martin F."/>
        </authorList>
    </citation>
    <scope>NUCLEOTIDE SEQUENCE [LARGE SCALE GENOMIC DNA]</scope>
    <source>
        <strain evidence="3">Ve08.2h10</strain>
    </source>
</reference>
<dbReference type="OrthoDB" id="3364747at2759"/>
<dbReference type="Proteomes" id="UP000054538">
    <property type="component" value="Unassembled WGS sequence"/>
</dbReference>
<feature type="compositionally biased region" description="Basic and acidic residues" evidence="1">
    <location>
        <begin position="104"/>
        <end position="130"/>
    </location>
</feature>